<evidence type="ECO:0000256" key="1">
    <source>
        <dbReference type="ARBA" id="ARBA00001947"/>
    </source>
</evidence>
<evidence type="ECO:0000313" key="7">
    <source>
        <dbReference type="Proteomes" id="UP000183015"/>
    </source>
</evidence>
<dbReference type="SUPFAM" id="SSF102215">
    <property type="entry name" value="Creatininase"/>
    <property type="match status" value="1"/>
</dbReference>
<keyword evidence="4" id="KW-0862">Zinc</keyword>
<accession>A0A1H8B482</accession>
<dbReference type="Gene3D" id="3.40.50.10310">
    <property type="entry name" value="Creatininase"/>
    <property type="match status" value="1"/>
</dbReference>
<evidence type="ECO:0000256" key="5">
    <source>
        <dbReference type="ARBA" id="ARBA00024029"/>
    </source>
</evidence>
<dbReference type="InterPro" id="IPR024087">
    <property type="entry name" value="Creatininase-like_sf"/>
</dbReference>
<proteinExistence type="inferred from homology"/>
<dbReference type="OrthoDB" id="9801445at2"/>
<dbReference type="Proteomes" id="UP000183015">
    <property type="component" value="Unassembled WGS sequence"/>
</dbReference>
<dbReference type="AlphaFoldDB" id="A0A1H8B482"/>
<dbReference type="GO" id="GO:0009231">
    <property type="term" value="P:riboflavin biosynthetic process"/>
    <property type="evidence" value="ECO:0007669"/>
    <property type="project" value="TreeGrafter"/>
</dbReference>
<keyword evidence="3 6" id="KW-0378">Hydrolase</keyword>
<keyword evidence="2" id="KW-0479">Metal-binding</keyword>
<dbReference type="PANTHER" id="PTHR35005:SF1">
    <property type="entry name" value="2-AMINO-5-FORMYLAMINO-6-RIBOSYLAMINOPYRIMIDIN-4(3H)-ONE 5'-MONOPHOSPHATE DEFORMYLASE"/>
    <property type="match status" value="1"/>
</dbReference>
<reference evidence="7" key="1">
    <citation type="submission" date="2016-10" db="EMBL/GenBank/DDBJ databases">
        <authorList>
            <person name="Varghese N."/>
        </authorList>
    </citation>
    <scope>NUCLEOTIDE SEQUENCE [LARGE SCALE GENOMIC DNA]</scope>
    <source>
        <strain evidence="7">DSM 45096 / BCRC 16803 / CGMCC 4.1857 / CIP 109030 / JCM 12277 / KCTC 19219 / NBRC 100920 / 33214</strain>
    </source>
</reference>
<dbReference type="GO" id="GO:0016811">
    <property type="term" value="F:hydrolase activity, acting on carbon-nitrogen (but not peptide) bonds, in linear amides"/>
    <property type="evidence" value="ECO:0007669"/>
    <property type="project" value="TreeGrafter"/>
</dbReference>
<protein>
    <submittedName>
        <fullName evidence="6">Creatinine amidohydrolase</fullName>
    </submittedName>
</protein>
<evidence type="ECO:0000313" key="6">
    <source>
        <dbReference type="EMBL" id="SEM76667.1"/>
    </source>
</evidence>
<dbReference type="GO" id="GO:0046872">
    <property type="term" value="F:metal ion binding"/>
    <property type="evidence" value="ECO:0007669"/>
    <property type="project" value="UniProtKB-KW"/>
</dbReference>
<dbReference type="PANTHER" id="PTHR35005">
    <property type="entry name" value="3-DEHYDRO-SCYLLO-INOSOSE HYDROLASE"/>
    <property type="match status" value="1"/>
</dbReference>
<dbReference type="eggNOG" id="COG1402">
    <property type="taxonomic scope" value="Bacteria"/>
</dbReference>
<dbReference type="EMBL" id="FOAZ01000055">
    <property type="protein sequence ID" value="SEM76667.1"/>
    <property type="molecule type" value="Genomic_DNA"/>
</dbReference>
<sequence length="249" mass="26351">MNFPLPTATTTDERSRAAKVAVLPVGSFEQHGSHLPLSTDTLMACGISEALARAYGLLLLPPITIACSHEHAGWPGTVSIRSQTLTMVITDVAASLQESGVDQLVVVNGHGGNYVLANIVQEANTTGPRMALFPRREDWEHARAAAELVSTGHEDMHAGEIETSVLLYLWPELVRDSYPQADHVADRPHMLIHGLGAYTPTGVVGRPSLGTPEKGKAVVEALTAAFAETLQALQGGTSPEPARGEPGNS</sequence>
<name>A0A1H8B482_STRJI</name>
<organism evidence="6 7">
    <name type="scientific">Streptacidiphilus jiangxiensis</name>
    <dbReference type="NCBI Taxonomy" id="235985"/>
    <lineage>
        <taxon>Bacteria</taxon>
        <taxon>Bacillati</taxon>
        <taxon>Actinomycetota</taxon>
        <taxon>Actinomycetes</taxon>
        <taxon>Kitasatosporales</taxon>
        <taxon>Streptomycetaceae</taxon>
        <taxon>Streptacidiphilus</taxon>
    </lineage>
</organism>
<dbReference type="STRING" id="235985.SAMN05414137_15511"/>
<dbReference type="RefSeq" id="WP_042449527.1">
    <property type="nucleotide sequence ID" value="NZ_BBPN01000016.1"/>
</dbReference>
<gene>
    <name evidence="6" type="ORF">SAMN05414137_15511</name>
</gene>
<dbReference type="Pfam" id="PF02633">
    <property type="entry name" value="Creatininase"/>
    <property type="match status" value="1"/>
</dbReference>
<evidence type="ECO:0000256" key="3">
    <source>
        <dbReference type="ARBA" id="ARBA00022801"/>
    </source>
</evidence>
<comment type="cofactor">
    <cofactor evidence="1">
        <name>Zn(2+)</name>
        <dbReference type="ChEBI" id="CHEBI:29105"/>
    </cofactor>
</comment>
<dbReference type="InterPro" id="IPR003785">
    <property type="entry name" value="Creatininase/forma_Hydrolase"/>
</dbReference>
<keyword evidence="7" id="KW-1185">Reference proteome</keyword>
<evidence type="ECO:0000256" key="2">
    <source>
        <dbReference type="ARBA" id="ARBA00022723"/>
    </source>
</evidence>
<comment type="similarity">
    <text evidence="5">Belongs to the creatininase superfamily.</text>
</comment>
<evidence type="ECO:0000256" key="4">
    <source>
        <dbReference type="ARBA" id="ARBA00022833"/>
    </source>
</evidence>